<dbReference type="SUPFAM" id="SSF81301">
    <property type="entry name" value="Nucleotidyltransferase"/>
    <property type="match status" value="1"/>
</dbReference>
<keyword evidence="4" id="KW-1185">Reference proteome</keyword>
<dbReference type="InterPro" id="IPR043519">
    <property type="entry name" value="NT_sf"/>
</dbReference>
<comment type="pathway">
    <text evidence="1">Purine metabolism; ppGpp biosynthesis; ppGpp from GTP: step 1/2.</text>
</comment>
<sequence length="446" mass="52820">MDLDLFSYIDAATGLLEANCEHMGDLAGELERFFVAEFGEIDSFLSINSRLKSPQSLQEKIIRNNLYLEYEDAEEMYRNIQDIIGIRIECRFTEDEIDLYYAIRSAFYMANGDGYYRTPENARIFLDLDTPQPMVQKNGFGIYKLDGYIVDGTHPVKFELQIKSLVNVFWGEIDHKVLYKNFNYMLTENFFHDIMHSIKDNLSMIDRQLRILYQHVNEMDSSAELSNRMQVKSLLSKIIHDIFVGKIHRDLGFVIDFNETSDILVEYLYFKCKVLMNYDYGENFIRLLNRINRLAEEEFRIGEALVFDRVPVFDTPFTEKVGGAVYEIVNKEFGWNLFFKIISEVEQSDPRTDFEGFFRYMEHFIQERIRKEIDPSDVSAEEFDEIEAFILDCFARNFVKDPSMNYVLMQCFRFAPHSLTQVFRNIEDYDHFLQDKKRIERTLLSQ</sequence>
<keyword evidence="3" id="KW-0418">Kinase</keyword>
<dbReference type="SMART" id="SM00954">
    <property type="entry name" value="RelA_SpoT"/>
    <property type="match status" value="1"/>
</dbReference>
<reference evidence="3 4" key="1">
    <citation type="submission" date="2018-12" db="EMBL/GenBank/DDBJ databases">
        <authorList>
            <consortium name="Pathogen Informatics"/>
        </authorList>
    </citation>
    <scope>NUCLEOTIDE SEQUENCE [LARGE SCALE GENOMIC DNA]</scope>
    <source>
        <strain evidence="3 4">NCTC13079</strain>
    </source>
</reference>
<dbReference type="PANTHER" id="PTHR41773">
    <property type="entry name" value="GTP PYROPHOSPHATASE-RELATED"/>
    <property type="match status" value="1"/>
</dbReference>
<evidence type="ECO:0000313" key="3">
    <source>
        <dbReference type="EMBL" id="VEJ35467.1"/>
    </source>
</evidence>
<dbReference type="UniPathway" id="UPA00908">
    <property type="reaction ID" value="UER00884"/>
</dbReference>
<dbReference type="RefSeq" id="WP_126465262.1">
    <property type="nucleotide sequence ID" value="NZ_LR134523.1"/>
</dbReference>
<dbReference type="Proteomes" id="UP000269544">
    <property type="component" value="Chromosome"/>
</dbReference>
<dbReference type="OrthoDB" id="1694513at2"/>
<name>A0A3S4YPB8_9FIRM</name>
<dbReference type="GO" id="GO:0015970">
    <property type="term" value="P:guanosine tetraphosphate biosynthetic process"/>
    <property type="evidence" value="ECO:0007669"/>
    <property type="project" value="UniProtKB-UniPathway"/>
</dbReference>
<dbReference type="GO" id="GO:0008728">
    <property type="term" value="F:GTP diphosphokinase activity"/>
    <property type="evidence" value="ECO:0007669"/>
    <property type="project" value="UniProtKB-EC"/>
</dbReference>
<evidence type="ECO:0000313" key="4">
    <source>
        <dbReference type="Proteomes" id="UP000269544"/>
    </source>
</evidence>
<dbReference type="KEGG" id="piv:NCTC13079_00703"/>
<protein>
    <submittedName>
        <fullName evidence="3">GTP pyrophosphokinase ywaC</fullName>
        <ecNumber evidence="3">2.7.6.5</ecNumber>
    </submittedName>
</protein>
<accession>A0A3S4YPB8</accession>
<dbReference type="InterPro" id="IPR007685">
    <property type="entry name" value="RelA_SpoT"/>
</dbReference>
<dbReference type="EMBL" id="LR134523">
    <property type="protein sequence ID" value="VEJ35467.1"/>
    <property type="molecule type" value="Genomic_DNA"/>
</dbReference>
<proteinExistence type="predicted"/>
<evidence type="ECO:0000259" key="2">
    <source>
        <dbReference type="SMART" id="SM00954"/>
    </source>
</evidence>
<keyword evidence="3" id="KW-0808">Transferase</keyword>
<organism evidence="3 4">
    <name type="scientific">Aedoeadaptatus ivorii</name>
    <dbReference type="NCBI Taxonomy" id="54006"/>
    <lineage>
        <taxon>Bacteria</taxon>
        <taxon>Bacillati</taxon>
        <taxon>Bacillota</taxon>
        <taxon>Tissierellia</taxon>
        <taxon>Tissierellales</taxon>
        <taxon>Peptoniphilaceae</taxon>
        <taxon>Aedoeadaptatus</taxon>
    </lineage>
</organism>
<dbReference type="AlphaFoldDB" id="A0A3S4YPB8"/>
<evidence type="ECO:0000256" key="1">
    <source>
        <dbReference type="ARBA" id="ARBA00004976"/>
    </source>
</evidence>
<dbReference type="Gene3D" id="3.30.460.10">
    <property type="entry name" value="Beta Polymerase, domain 2"/>
    <property type="match status" value="1"/>
</dbReference>
<dbReference type="GO" id="GO:0016301">
    <property type="term" value="F:kinase activity"/>
    <property type="evidence" value="ECO:0007669"/>
    <property type="project" value="UniProtKB-KW"/>
</dbReference>
<dbReference type="Pfam" id="PF04607">
    <property type="entry name" value="RelA_SpoT"/>
    <property type="match status" value="1"/>
</dbReference>
<dbReference type="PANTHER" id="PTHR41773:SF1">
    <property type="entry name" value="RELA_SPOT DOMAIN-CONTAINING PROTEIN"/>
    <property type="match status" value="1"/>
</dbReference>
<feature type="domain" description="RelA/SpoT" evidence="2">
    <location>
        <begin position="49"/>
        <end position="185"/>
    </location>
</feature>
<gene>
    <name evidence="3" type="primary">ywaC</name>
    <name evidence="3" type="ORF">NCTC13079_00703</name>
</gene>
<dbReference type="EC" id="2.7.6.5" evidence="3"/>